<dbReference type="Proteomes" id="UP000604661">
    <property type="component" value="Unassembled WGS sequence"/>
</dbReference>
<dbReference type="InterPro" id="IPR052462">
    <property type="entry name" value="SLIRP/GR-RBP-like"/>
</dbReference>
<dbReference type="InterPro" id="IPR035979">
    <property type="entry name" value="RBD_domain_sf"/>
</dbReference>
<keyword evidence="1" id="KW-0694">RNA-binding</keyword>
<feature type="domain" description="RRM" evidence="3">
    <location>
        <begin position="1"/>
        <end position="79"/>
    </location>
</feature>
<dbReference type="SUPFAM" id="SSF54928">
    <property type="entry name" value="RNA-binding domain, RBD"/>
    <property type="match status" value="1"/>
</dbReference>
<dbReference type="InterPro" id="IPR012677">
    <property type="entry name" value="Nucleotide-bd_a/b_plait_sf"/>
</dbReference>
<dbReference type="Gene3D" id="3.30.70.330">
    <property type="match status" value="1"/>
</dbReference>
<dbReference type="RefSeq" id="WP_190730472.1">
    <property type="nucleotide sequence ID" value="NZ_JACJTE010000159.1"/>
</dbReference>
<feature type="compositionally biased region" description="Basic and acidic residues" evidence="2">
    <location>
        <begin position="74"/>
        <end position="93"/>
    </location>
</feature>
<evidence type="ECO:0000313" key="4">
    <source>
        <dbReference type="EMBL" id="MBD2566209.1"/>
    </source>
</evidence>
<dbReference type="PROSITE" id="PS50102">
    <property type="entry name" value="RRM"/>
    <property type="match status" value="1"/>
</dbReference>
<feature type="compositionally biased region" description="Gly residues" evidence="2">
    <location>
        <begin position="94"/>
        <end position="104"/>
    </location>
</feature>
<feature type="region of interest" description="Disordered" evidence="2">
    <location>
        <begin position="74"/>
        <end position="104"/>
    </location>
</feature>
<evidence type="ECO:0000259" key="3">
    <source>
        <dbReference type="PROSITE" id="PS50102"/>
    </source>
</evidence>
<evidence type="ECO:0000313" key="5">
    <source>
        <dbReference type="Proteomes" id="UP000604661"/>
    </source>
</evidence>
<gene>
    <name evidence="4" type="ORF">H6G95_37885</name>
</gene>
<organism evidence="4 5">
    <name type="scientific">Nostoc linckia FACHB-391</name>
    <dbReference type="NCBI Taxonomy" id="2692906"/>
    <lineage>
        <taxon>Bacteria</taxon>
        <taxon>Bacillati</taxon>
        <taxon>Cyanobacteriota</taxon>
        <taxon>Cyanophyceae</taxon>
        <taxon>Nostocales</taxon>
        <taxon>Nostocaceae</taxon>
        <taxon>Nostoc</taxon>
    </lineage>
</organism>
<reference evidence="4 5" key="1">
    <citation type="journal article" date="2020" name="ISME J.">
        <title>Comparative genomics reveals insights into cyanobacterial evolution and habitat adaptation.</title>
        <authorList>
            <person name="Chen M.Y."/>
            <person name="Teng W.K."/>
            <person name="Zhao L."/>
            <person name="Hu C.X."/>
            <person name="Zhou Y.K."/>
            <person name="Han B.P."/>
            <person name="Song L.R."/>
            <person name="Shu W.S."/>
        </authorList>
    </citation>
    <scope>NUCLEOTIDE SEQUENCE [LARGE SCALE GENOMIC DNA]</scope>
    <source>
        <strain evidence="4 5">FACHB-391</strain>
    </source>
</reference>
<dbReference type="Pfam" id="PF00076">
    <property type="entry name" value="RRM_1"/>
    <property type="match status" value="1"/>
</dbReference>
<evidence type="ECO:0000256" key="1">
    <source>
        <dbReference type="ARBA" id="ARBA00022884"/>
    </source>
</evidence>
<keyword evidence="5" id="KW-1185">Reference proteome</keyword>
<dbReference type="PANTHER" id="PTHR48027">
    <property type="entry name" value="HETEROGENEOUS NUCLEAR RIBONUCLEOPROTEIN 87F-RELATED"/>
    <property type="match status" value="1"/>
</dbReference>
<name>A0ABR8F8F2_NOSLI</name>
<proteinExistence type="predicted"/>
<dbReference type="SMART" id="SM00360">
    <property type="entry name" value="RRM"/>
    <property type="match status" value="1"/>
</dbReference>
<comment type="caution">
    <text evidence="4">The sequence shown here is derived from an EMBL/GenBank/DDBJ whole genome shotgun (WGS) entry which is preliminary data.</text>
</comment>
<evidence type="ECO:0000256" key="2">
    <source>
        <dbReference type="SAM" id="MobiDB-lite"/>
    </source>
</evidence>
<dbReference type="InterPro" id="IPR000504">
    <property type="entry name" value="RRM_dom"/>
</dbReference>
<protein>
    <submittedName>
        <fullName evidence="4">RNA-binding protein</fullName>
    </submittedName>
</protein>
<dbReference type="EMBL" id="JACJTE010000159">
    <property type="protein sequence ID" value="MBD2566209.1"/>
    <property type="molecule type" value="Genomic_DNA"/>
</dbReference>
<sequence>MSIYVGNLSYEVTQEDLTSVFAEHGSVKRVQLPTDRETGRPRGFAFVEMGTEAEETAAIEALDGAEWMGRDLKVNKAKPKEDRGGSFGGDRRGGGGGGYSRGRY</sequence>
<accession>A0ABR8F8F2</accession>